<gene>
    <name evidence="4" type="ORF">JIN83_06080</name>
</gene>
<dbReference type="RefSeq" id="WP_309489125.1">
    <property type="nucleotide sequence ID" value="NZ_JAENIG010000003.1"/>
</dbReference>
<dbReference type="SUPFAM" id="SSF50156">
    <property type="entry name" value="PDZ domain-like"/>
    <property type="match status" value="1"/>
</dbReference>
<dbReference type="InterPro" id="IPR043504">
    <property type="entry name" value="Peptidase_S1_PA_chymotrypsin"/>
</dbReference>
<dbReference type="Pfam" id="PF13180">
    <property type="entry name" value="PDZ_2"/>
    <property type="match status" value="1"/>
</dbReference>
<comment type="similarity">
    <text evidence="1">Belongs to the peptidase S1C family.</text>
</comment>
<keyword evidence="5" id="KW-1185">Reference proteome</keyword>
<name>A0AAE2V948_9BACT</name>
<dbReference type="SMART" id="SM00228">
    <property type="entry name" value="PDZ"/>
    <property type="match status" value="1"/>
</dbReference>
<proteinExistence type="inferred from homology"/>
<dbReference type="EMBL" id="JAENIG010000003">
    <property type="protein sequence ID" value="MBK1854518.1"/>
    <property type="molecule type" value="Genomic_DNA"/>
</dbReference>
<dbReference type="AlphaFoldDB" id="A0AAE2V948"/>
<dbReference type="PANTHER" id="PTHR22939">
    <property type="entry name" value="SERINE PROTEASE FAMILY S1C HTRA-RELATED"/>
    <property type="match status" value="1"/>
</dbReference>
<dbReference type="Pfam" id="PF13365">
    <property type="entry name" value="Trypsin_2"/>
    <property type="match status" value="1"/>
</dbReference>
<evidence type="ECO:0000313" key="5">
    <source>
        <dbReference type="Proteomes" id="UP000634206"/>
    </source>
</evidence>
<dbReference type="PROSITE" id="PS50106">
    <property type="entry name" value="PDZ"/>
    <property type="match status" value="1"/>
</dbReference>
<reference evidence="4" key="1">
    <citation type="submission" date="2021-01" db="EMBL/GenBank/DDBJ databases">
        <title>Modified the classification status of verrucomicrobia.</title>
        <authorList>
            <person name="Feng X."/>
        </authorList>
    </citation>
    <scope>NUCLEOTIDE SEQUENCE</scope>
    <source>
        <strain evidence="4">5K15</strain>
    </source>
</reference>
<accession>A0AAE2V948</accession>
<dbReference type="PANTHER" id="PTHR22939:SF129">
    <property type="entry name" value="SERINE PROTEASE HTRA2, MITOCHONDRIAL"/>
    <property type="match status" value="1"/>
</dbReference>
<dbReference type="Proteomes" id="UP000634206">
    <property type="component" value="Unassembled WGS sequence"/>
</dbReference>
<dbReference type="InterPro" id="IPR001478">
    <property type="entry name" value="PDZ"/>
</dbReference>
<evidence type="ECO:0000256" key="2">
    <source>
        <dbReference type="SAM" id="MobiDB-lite"/>
    </source>
</evidence>
<evidence type="ECO:0000259" key="3">
    <source>
        <dbReference type="PROSITE" id="PS50106"/>
    </source>
</evidence>
<dbReference type="Gene3D" id="2.30.42.10">
    <property type="match status" value="1"/>
</dbReference>
<evidence type="ECO:0000256" key="1">
    <source>
        <dbReference type="ARBA" id="ARBA00010541"/>
    </source>
</evidence>
<feature type="region of interest" description="Disordered" evidence="2">
    <location>
        <begin position="255"/>
        <end position="279"/>
    </location>
</feature>
<dbReference type="Gene3D" id="2.40.10.10">
    <property type="entry name" value="Trypsin-like serine proteases"/>
    <property type="match status" value="1"/>
</dbReference>
<dbReference type="Gene3D" id="2.40.10.120">
    <property type="match status" value="1"/>
</dbReference>
<dbReference type="SUPFAM" id="SSF50494">
    <property type="entry name" value="Trypsin-like serine proteases"/>
    <property type="match status" value="1"/>
</dbReference>
<organism evidence="4 5">
    <name type="scientific">Oceaniferula flava</name>
    <dbReference type="NCBI Taxonomy" id="2800421"/>
    <lineage>
        <taxon>Bacteria</taxon>
        <taxon>Pseudomonadati</taxon>
        <taxon>Verrucomicrobiota</taxon>
        <taxon>Verrucomicrobiia</taxon>
        <taxon>Verrucomicrobiales</taxon>
        <taxon>Verrucomicrobiaceae</taxon>
        <taxon>Oceaniferula</taxon>
    </lineage>
</organism>
<sequence>MTRSILTSLTIILTSAAIQPLLGQNVLPGDLRINGKTVWEAFEPQRQVLQKSSAVIYTDDRARIMKIYGTIVSEDGYILTKASEIEGSSSLSLRIGSDIYREVQVVDVDPQWDVAMLKIKPTTPLIPVEISDQSDVPQGSWVISNGSTSRSNRRVKVGIVGAHSRGVAVDNGVMLGVVLGEDSDNGLEIKELSKDGGAEQAGLQKGDILKSVEGQPMLEREELLKAVQDKKAGDKLAVEVARDGEMMKFEIELKARPGGPKRPSRNDQMGGGAKALSERSSDFPRILQHDTPVSKDRIGGPLLNLDGVCVGMNIARNSRVATYAIPARELSEIIARLKK</sequence>
<protein>
    <submittedName>
        <fullName evidence="4">PDZ domain-containing protein</fullName>
    </submittedName>
</protein>
<dbReference type="InterPro" id="IPR009003">
    <property type="entry name" value="Peptidase_S1_PA"/>
</dbReference>
<evidence type="ECO:0000313" key="4">
    <source>
        <dbReference type="EMBL" id="MBK1854518.1"/>
    </source>
</evidence>
<comment type="caution">
    <text evidence="4">The sequence shown here is derived from an EMBL/GenBank/DDBJ whole genome shotgun (WGS) entry which is preliminary data.</text>
</comment>
<feature type="domain" description="PDZ" evidence="3">
    <location>
        <begin position="170"/>
        <end position="242"/>
    </location>
</feature>
<dbReference type="InterPro" id="IPR036034">
    <property type="entry name" value="PDZ_sf"/>
</dbReference>